<name>A0A913XKC0_EXADI</name>
<keyword evidence="3" id="KW-1185">Reference proteome</keyword>
<dbReference type="GO" id="GO:0005576">
    <property type="term" value="C:extracellular region"/>
    <property type="evidence" value="ECO:0007669"/>
    <property type="project" value="InterPro"/>
</dbReference>
<organism evidence="2 3">
    <name type="scientific">Exaiptasia diaphana</name>
    <name type="common">Tropical sea anemone</name>
    <name type="synonym">Aiptasia pulchella</name>
    <dbReference type="NCBI Taxonomy" id="2652724"/>
    <lineage>
        <taxon>Eukaryota</taxon>
        <taxon>Metazoa</taxon>
        <taxon>Cnidaria</taxon>
        <taxon>Anthozoa</taxon>
        <taxon>Hexacorallia</taxon>
        <taxon>Actiniaria</taxon>
        <taxon>Aiptasiidae</taxon>
        <taxon>Exaiptasia</taxon>
    </lineage>
</organism>
<reference evidence="2" key="1">
    <citation type="submission" date="2022-11" db="UniProtKB">
        <authorList>
            <consortium name="EnsemblMetazoa"/>
        </authorList>
    </citation>
    <scope>IDENTIFICATION</scope>
</reference>
<dbReference type="EnsemblMetazoa" id="XM_021049913.2">
    <property type="protein sequence ID" value="XP_020905572.1"/>
    <property type="gene ID" value="LOC110243772"/>
</dbReference>
<keyword evidence="1" id="KW-0732">Signal</keyword>
<proteinExistence type="predicted"/>
<evidence type="ECO:0000256" key="1">
    <source>
        <dbReference type="SAM" id="SignalP"/>
    </source>
</evidence>
<protein>
    <recommendedName>
        <fullName evidence="4">Prokineticin domain-containing protein</fullName>
    </recommendedName>
</protein>
<accession>A0A913XKC0</accession>
<dbReference type="RefSeq" id="XP_020905572.1">
    <property type="nucleotide sequence ID" value="XM_021049913.2"/>
</dbReference>
<dbReference type="Gene3D" id="2.10.80.10">
    <property type="entry name" value="Lipase, subunit A"/>
    <property type="match status" value="1"/>
</dbReference>
<dbReference type="OrthoDB" id="5949416at2759"/>
<evidence type="ECO:0008006" key="4">
    <source>
        <dbReference type="Google" id="ProtNLM"/>
    </source>
</evidence>
<dbReference type="GO" id="GO:0007586">
    <property type="term" value="P:digestion"/>
    <property type="evidence" value="ECO:0007669"/>
    <property type="project" value="InterPro"/>
</dbReference>
<evidence type="ECO:0000313" key="2">
    <source>
        <dbReference type="EnsemblMetazoa" id="XP_020905572.1"/>
    </source>
</evidence>
<dbReference type="KEGG" id="epa:110243772"/>
<dbReference type="AlphaFoldDB" id="A0A913XKC0"/>
<sequence>MGRIIVGLLCSLALVAFLKAEDVDKRFFLKGCRTESDCGPGRCCARYLLIKKFCFPKRGLNQSCNFLNFHGCGCDDGLECRVHKTIGKLKFYRCLESEGSGGYEL</sequence>
<dbReference type="PANTHER" id="PTHR10041:SF5">
    <property type="entry name" value="LEUCINE-RICH COLIPASE-LIKE PROTEIN 1"/>
    <property type="match status" value="1"/>
</dbReference>
<dbReference type="GO" id="GO:0008047">
    <property type="term" value="F:enzyme activator activity"/>
    <property type="evidence" value="ECO:0007669"/>
    <property type="project" value="InterPro"/>
</dbReference>
<evidence type="ECO:0000313" key="3">
    <source>
        <dbReference type="Proteomes" id="UP000887567"/>
    </source>
</evidence>
<feature type="signal peptide" evidence="1">
    <location>
        <begin position="1"/>
        <end position="20"/>
    </location>
</feature>
<dbReference type="GO" id="GO:0016042">
    <property type="term" value="P:lipid catabolic process"/>
    <property type="evidence" value="ECO:0007669"/>
    <property type="project" value="InterPro"/>
</dbReference>
<dbReference type="InterPro" id="IPR001981">
    <property type="entry name" value="Colipase"/>
</dbReference>
<dbReference type="PANTHER" id="PTHR10041">
    <property type="entry name" value="COLIPASE"/>
    <property type="match status" value="1"/>
</dbReference>
<dbReference type="GeneID" id="110243772"/>
<dbReference type="Proteomes" id="UP000887567">
    <property type="component" value="Unplaced"/>
</dbReference>
<feature type="chain" id="PRO_5038105166" description="Prokineticin domain-containing protein" evidence="1">
    <location>
        <begin position="21"/>
        <end position="105"/>
    </location>
</feature>